<evidence type="ECO:0000313" key="1">
    <source>
        <dbReference type="EMBL" id="BDU77196.1"/>
    </source>
</evidence>
<gene>
    <name evidence="1" type="ORF">METESE_21540</name>
</gene>
<protein>
    <submittedName>
        <fullName evidence="1">Uncharacterized protein</fullName>
    </submittedName>
</protein>
<dbReference type="EMBL" id="AP027081">
    <property type="protein sequence ID" value="BDU77196.1"/>
    <property type="molecule type" value="Genomic_DNA"/>
</dbReference>
<accession>A0AA48KCL1</accession>
<evidence type="ECO:0000313" key="2">
    <source>
        <dbReference type="Proteomes" id="UP001228113"/>
    </source>
</evidence>
<dbReference type="Proteomes" id="UP001228113">
    <property type="component" value="Chromosome"/>
</dbReference>
<dbReference type="RefSeq" id="WP_243335852.1">
    <property type="nucleotide sequence ID" value="NZ_AP027081.1"/>
</dbReference>
<keyword evidence="2" id="KW-1185">Reference proteome</keyword>
<dbReference type="KEGG" id="msea:METESE_21540"/>
<name>A0AA48KCL1_9BACT</name>
<organism evidence="1 2">
    <name type="scientific">Mesoterricola sediminis</name>
    <dbReference type="NCBI Taxonomy" id="2927980"/>
    <lineage>
        <taxon>Bacteria</taxon>
        <taxon>Pseudomonadati</taxon>
        <taxon>Acidobacteriota</taxon>
        <taxon>Holophagae</taxon>
        <taxon>Holophagales</taxon>
        <taxon>Holophagaceae</taxon>
        <taxon>Mesoterricola</taxon>
    </lineage>
</organism>
<proteinExistence type="predicted"/>
<dbReference type="AlphaFoldDB" id="A0AA48KCL1"/>
<sequence>MLHALPALLHDLEAKLIAGEDPLPLLATVRWQELIGWPADLEGAQALRRRVQNLQNLVSSLEAPLRATLMKLGDGGTYAPRGGVPLPATLSVRIQQHV</sequence>
<reference evidence="1" key="1">
    <citation type="journal article" date="2023" name="Int. J. Syst. Evol. Microbiol.">
        <title>Mesoterricola silvestris gen. nov., sp. nov., Mesoterricola sediminis sp. nov., Geothrix oryzae sp. nov., Geothrix edaphica sp. nov., Geothrix rubra sp. nov., and Geothrix limicola sp. nov., six novel members of Acidobacteriota isolated from soils.</title>
        <authorList>
            <person name="Itoh H."/>
            <person name="Sugisawa Y."/>
            <person name="Mise K."/>
            <person name="Xu Z."/>
            <person name="Kuniyasu M."/>
            <person name="Ushijima N."/>
            <person name="Kawano K."/>
            <person name="Kobayashi E."/>
            <person name="Shiratori Y."/>
            <person name="Masuda Y."/>
            <person name="Senoo K."/>
        </authorList>
    </citation>
    <scope>NUCLEOTIDE SEQUENCE</scope>
    <source>
        <strain evidence="1">W786</strain>
    </source>
</reference>